<evidence type="ECO:0000313" key="4">
    <source>
        <dbReference type="Proteomes" id="UP000216339"/>
    </source>
</evidence>
<sequence>MSPSPFSSRPHLWRVAGVYGLAAVALWPVPVFGILHAEASAVLAGVGCLTAAVGAVGPFRSGAGVRALARVHLGALLVPVALLTLSLVWRPNCGYALGLALFLTVVPPSVLFGLGLAYAATGLGVRMPRVTLALAVLAIAGVGVAFDLGLHPQLFTYSHVFGGVLGPIYDEELAVRPGLFAAKAQTVLWALALVALGAWRRGGGRRETWLGGASLVALGVSILAAQPLGIVQTERGIQRVLSETVDLGPVVLHLDPETPGAERRRLADEALYRFETLSEHLGVRPDVPVAVYLYPDADTKAALIGSRITSVVPVWLPTPQIHMLADEVEASLGHEMVHVLAREFGMPVIKASPAVGLVEGLAVALEPPDGLPSPAALVTAGRAVEGDGLGDPAEAVRATMSPGGFWTARAGVAYTANGAFVGWLLDRFGAAPVREAYRTGRFDRSFGQSLAALATEWNRDLARLPVDPEAVAVAQWLFSRPSLFEVRCPHHVPADVRFARAGAEAWEAGEVGTARAAYERAVMANPFRVSALDGALRTRLATGGRATPDDFRRAEAIVDSLPDAAALVHLGDVRRLLGRDAEAAYRAAADSLAPVDALGRLILRQRAALTRDGLRLWLATPPDSVPDRLRVEAPVLAALRLSAADRPLEAWALARTWCPERLLAGLDSAEAAEAGRGLRLIQGTTAYRAGARTASARLYDGLDVAFADGGPRSLAALVRDRARRVAWRRSLAEPPPIFVDPTPAPDALAPCSDARRPVRRGGLRAP</sequence>
<feature type="transmembrane region" description="Helical" evidence="2">
    <location>
        <begin position="132"/>
        <end position="154"/>
    </location>
</feature>
<dbReference type="Proteomes" id="UP000216339">
    <property type="component" value="Unassembled WGS sequence"/>
</dbReference>
<dbReference type="EMBL" id="MQWD01000001">
    <property type="protein sequence ID" value="PAP77415.1"/>
    <property type="molecule type" value="Genomic_DNA"/>
</dbReference>
<feature type="transmembrane region" description="Helical" evidence="2">
    <location>
        <begin position="208"/>
        <end position="229"/>
    </location>
</feature>
<feature type="transmembrane region" description="Helical" evidence="2">
    <location>
        <begin position="174"/>
        <end position="196"/>
    </location>
</feature>
<feature type="region of interest" description="Disordered" evidence="1">
    <location>
        <begin position="736"/>
        <end position="766"/>
    </location>
</feature>
<feature type="compositionally biased region" description="Basic residues" evidence="1">
    <location>
        <begin position="757"/>
        <end position="766"/>
    </location>
</feature>
<proteinExistence type="predicted"/>
<organism evidence="3 4">
    <name type="scientific">Rubrivirga marina</name>
    <dbReference type="NCBI Taxonomy" id="1196024"/>
    <lineage>
        <taxon>Bacteria</taxon>
        <taxon>Pseudomonadati</taxon>
        <taxon>Rhodothermota</taxon>
        <taxon>Rhodothermia</taxon>
        <taxon>Rhodothermales</taxon>
        <taxon>Rubricoccaceae</taxon>
        <taxon>Rubrivirga</taxon>
    </lineage>
</organism>
<dbReference type="RefSeq" id="WP_095511082.1">
    <property type="nucleotide sequence ID" value="NZ_MQWD01000001.1"/>
</dbReference>
<keyword evidence="2" id="KW-1133">Transmembrane helix</keyword>
<dbReference type="AlphaFoldDB" id="A0A271J375"/>
<dbReference type="OrthoDB" id="1522169at2"/>
<evidence type="ECO:0000256" key="1">
    <source>
        <dbReference type="SAM" id="MobiDB-lite"/>
    </source>
</evidence>
<evidence type="ECO:0000256" key="2">
    <source>
        <dbReference type="SAM" id="Phobius"/>
    </source>
</evidence>
<accession>A0A271J375</accession>
<name>A0A271J375_9BACT</name>
<evidence type="ECO:0000313" key="3">
    <source>
        <dbReference type="EMBL" id="PAP77415.1"/>
    </source>
</evidence>
<keyword evidence="4" id="KW-1185">Reference proteome</keyword>
<keyword evidence="2" id="KW-0472">Membrane</keyword>
<feature type="transmembrane region" description="Helical" evidence="2">
    <location>
        <begin position="41"/>
        <end position="59"/>
    </location>
</feature>
<comment type="caution">
    <text evidence="3">The sequence shown here is derived from an EMBL/GenBank/DDBJ whole genome shotgun (WGS) entry which is preliminary data.</text>
</comment>
<feature type="transmembrane region" description="Helical" evidence="2">
    <location>
        <begin position="71"/>
        <end position="89"/>
    </location>
</feature>
<feature type="transmembrane region" description="Helical" evidence="2">
    <location>
        <begin position="12"/>
        <end position="35"/>
    </location>
</feature>
<gene>
    <name evidence="3" type="ORF">BSZ37_13700</name>
</gene>
<keyword evidence="2" id="KW-0812">Transmembrane</keyword>
<feature type="transmembrane region" description="Helical" evidence="2">
    <location>
        <begin position="95"/>
        <end position="120"/>
    </location>
</feature>
<protein>
    <submittedName>
        <fullName evidence="3">Uncharacterized protein</fullName>
    </submittedName>
</protein>
<reference evidence="3 4" key="1">
    <citation type="submission" date="2016-11" db="EMBL/GenBank/DDBJ databases">
        <title>Study of marine rhodopsin-containing bacteria.</title>
        <authorList>
            <person name="Yoshizawa S."/>
            <person name="Kumagai Y."/>
            <person name="Kogure K."/>
        </authorList>
    </citation>
    <scope>NUCLEOTIDE SEQUENCE [LARGE SCALE GENOMIC DNA]</scope>
    <source>
        <strain evidence="3 4">SAORIC-28</strain>
    </source>
</reference>